<proteinExistence type="predicted"/>
<comment type="caution">
    <text evidence="2">The sequence shown here is derived from an EMBL/GenBank/DDBJ whole genome shotgun (WGS) entry which is preliminary data.</text>
</comment>
<reference evidence="2" key="1">
    <citation type="journal article" date="2022" name="bioRxiv">
        <title>Sequencing and chromosome-scale assembly of the giantPleurodeles waltlgenome.</title>
        <authorList>
            <person name="Brown T."/>
            <person name="Elewa A."/>
            <person name="Iarovenko S."/>
            <person name="Subramanian E."/>
            <person name="Araus A.J."/>
            <person name="Petzold A."/>
            <person name="Susuki M."/>
            <person name="Suzuki K.-i.T."/>
            <person name="Hayashi T."/>
            <person name="Toyoda A."/>
            <person name="Oliveira C."/>
            <person name="Osipova E."/>
            <person name="Leigh N.D."/>
            <person name="Simon A."/>
            <person name="Yun M.H."/>
        </authorList>
    </citation>
    <scope>NUCLEOTIDE SEQUENCE</scope>
    <source>
        <strain evidence="2">20211129_DDA</strain>
        <tissue evidence="2">Liver</tissue>
    </source>
</reference>
<organism evidence="2 3">
    <name type="scientific">Pleurodeles waltl</name>
    <name type="common">Iberian ribbed newt</name>
    <dbReference type="NCBI Taxonomy" id="8319"/>
    <lineage>
        <taxon>Eukaryota</taxon>
        <taxon>Metazoa</taxon>
        <taxon>Chordata</taxon>
        <taxon>Craniata</taxon>
        <taxon>Vertebrata</taxon>
        <taxon>Euteleostomi</taxon>
        <taxon>Amphibia</taxon>
        <taxon>Batrachia</taxon>
        <taxon>Caudata</taxon>
        <taxon>Salamandroidea</taxon>
        <taxon>Salamandridae</taxon>
        <taxon>Pleurodelinae</taxon>
        <taxon>Pleurodeles</taxon>
    </lineage>
</organism>
<feature type="compositionally biased region" description="Basic and acidic residues" evidence="1">
    <location>
        <begin position="48"/>
        <end position="62"/>
    </location>
</feature>
<keyword evidence="3" id="KW-1185">Reference proteome</keyword>
<evidence type="ECO:0000313" key="3">
    <source>
        <dbReference type="Proteomes" id="UP001066276"/>
    </source>
</evidence>
<dbReference type="Proteomes" id="UP001066276">
    <property type="component" value="Chromosome 1_1"/>
</dbReference>
<feature type="region of interest" description="Disordered" evidence="1">
    <location>
        <begin position="147"/>
        <end position="173"/>
    </location>
</feature>
<evidence type="ECO:0000313" key="2">
    <source>
        <dbReference type="EMBL" id="KAJ1213829.1"/>
    </source>
</evidence>
<sequence>MPTTVPMKEGFAPLLQSLPPATRTGEMPCSYHTPGEESGGLSQGTPDGVERNSERERRRRPEPGPSGVHSPLWQPLLGTALSRSGPEVFRLRQACPRSSGEGPGQHPRVSGPPGAPALLRDPNRRVGIVAVSLLLGRCRLFVLGHGLRGERSSDPSSGRVPPGPPRPPTDGATVLSPQFHKAGTPLGVAPIRRRTAPTSRCHPVPLSPSAPSAAAAASGRSLTPLRYVPHLWPSQHRGGLQQGSPGPLVPRLPQ</sequence>
<feature type="compositionally biased region" description="Low complexity" evidence="1">
    <location>
        <begin position="207"/>
        <end position="218"/>
    </location>
</feature>
<protein>
    <submittedName>
        <fullName evidence="2">Uncharacterized protein</fullName>
    </submittedName>
</protein>
<accession>A0AAV7WIE0</accession>
<gene>
    <name evidence="2" type="ORF">NDU88_001460</name>
</gene>
<feature type="region of interest" description="Disordered" evidence="1">
    <location>
        <begin position="196"/>
        <end position="254"/>
    </location>
</feature>
<dbReference type="AlphaFoldDB" id="A0AAV7WIE0"/>
<feature type="region of interest" description="Disordered" evidence="1">
    <location>
        <begin position="1"/>
        <end position="120"/>
    </location>
</feature>
<evidence type="ECO:0000256" key="1">
    <source>
        <dbReference type="SAM" id="MobiDB-lite"/>
    </source>
</evidence>
<dbReference type="EMBL" id="JANPWB010000001">
    <property type="protein sequence ID" value="KAJ1213829.1"/>
    <property type="molecule type" value="Genomic_DNA"/>
</dbReference>
<name>A0AAV7WIE0_PLEWA</name>